<evidence type="ECO:0000256" key="3">
    <source>
        <dbReference type="ARBA" id="ARBA00022692"/>
    </source>
</evidence>
<dbReference type="AlphaFoldDB" id="A0A0S4JHY8"/>
<accession>A0A0S4JHY8</accession>
<feature type="domain" description="T-SNARE coiled-coil homology" evidence="8">
    <location>
        <begin position="36"/>
        <end position="98"/>
    </location>
</feature>
<dbReference type="OMA" id="MRRAKKS"/>
<dbReference type="SUPFAM" id="SSF58038">
    <property type="entry name" value="SNARE fusion complex"/>
    <property type="match status" value="1"/>
</dbReference>
<organism evidence="9 10">
    <name type="scientific">Bodo saltans</name>
    <name type="common">Flagellated protozoan</name>
    <dbReference type="NCBI Taxonomy" id="75058"/>
    <lineage>
        <taxon>Eukaryota</taxon>
        <taxon>Discoba</taxon>
        <taxon>Euglenozoa</taxon>
        <taxon>Kinetoplastea</taxon>
        <taxon>Metakinetoplastina</taxon>
        <taxon>Eubodonida</taxon>
        <taxon>Bodonidae</taxon>
        <taxon>Bodo</taxon>
    </lineage>
</organism>
<dbReference type="PANTHER" id="PTHR12791">
    <property type="entry name" value="GOLGI SNARE BET1-RELATED"/>
    <property type="match status" value="1"/>
</dbReference>
<evidence type="ECO:0000256" key="1">
    <source>
        <dbReference type="ARBA" id="ARBA00004167"/>
    </source>
</evidence>
<dbReference type="PROSITE" id="PS50192">
    <property type="entry name" value="T_SNARE"/>
    <property type="match status" value="1"/>
</dbReference>
<reference evidence="10" key="1">
    <citation type="submission" date="2015-09" db="EMBL/GenBank/DDBJ databases">
        <authorList>
            <consortium name="Pathogen Informatics"/>
        </authorList>
    </citation>
    <scope>NUCLEOTIDE SEQUENCE [LARGE SCALE GENOMIC DNA]</scope>
    <source>
        <strain evidence="10">Lake Konstanz</strain>
    </source>
</reference>
<evidence type="ECO:0000313" key="9">
    <source>
        <dbReference type="EMBL" id="CUG88657.1"/>
    </source>
</evidence>
<gene>
    <name evidence="9" type="ORF">BSAL_16635</name>
</gene>
<name>A0A0S4JHY8_BODSA</name>
<dbReference type="SMART" id="SM00397">
    <property type="entry name" value="t_SNARE"/>
    <property type="match status" value="1"/>
</dbReference>
<dbReference type="GO" id="GO:0012505">
    <property type="term" value="C:endomembrane system"/>
    <property type="evidence" value="ECO:0007669"/>
    <property type="project" value="UniProtKB-ARBA"/>
</dbReference>
<dbReference type="InterPro" id="IPR000727">
    <property type="entry name" value="T_SNARE_dom"/>
</dbReference>
<sequence length="128" mass="14179">MSNGAHRTAARSTLFQRAGRNDLASPNSPHSADMMAAMEDENEEAFKGLRDDIRRLRGVSDDLGKEIAHHNSILDALEVSLGSAKVGLTKTMRKLDEVTGTSGMGHIWLLLLFAFGVFFFIFLLLKFR</sequence>
<keyword evidence="3 7" id="KW-0812">Transmembrane</keyword>
<feature type="region of interest" description="Disordered" evidence="6">
    <location>
        <begin position="1"/>
        <end position="32"/>
    </location>
</feature>
<evidence type="ECO:0000259" key="8">
    <source>
        <dbReference type="PROSITE" id="PS50192"/>
    </source>
</evidence>
<dbReference type="Gene3D" id="1.20.5.110">
    <property type="match status" value="1"/>
</dbReference>
<dbReference type="GO" id="GO:0016020">
    <property type="term" value="C:membrane"/>
    <property type="evidence" value="ECO:0007669"/>
    <property type="project" value="UniProtKB-SubCell"/>
</dbReference>
<keyword evidence="4 7" id="KW-1133">Transmembrane helix</keyword>
<evidence type="ECO:0000256" key="6">
    <source>
        <dbReference type="SAM" id="MobiDB-lite"/>
    </source>
</evidence>
<feature type="transmembrane region" description="Helical" evidence="7">
    <location>
        <begin position="105"/>
        <end position="125"/>
    </location>
</feature>
<evidence type="ECO:0000313" key="10">
    <source>
        <dbReference type="Proteomes" id="UP000051952"/>
    </source>
</evidence>
<feature type="compositionally biased region" description="Polar residues" evidence="6">
    <location>
        <begin position="1"/>
        <end position="15"/>
    </location>
</feature>
<keyword evidence="5 7" id="KW-0472">Membrane</keyword>
<keyword evidence="2" id="KW-0813">Transport</keyword>
<dbReference type="Proteomes" id="UP000051952">
    <property type="component" value="Unassembled WGS sequence"/>
</dbReference>
<protein>
    <submittedName>
        <fullName evidence="9">Golgi vesicular membrane trafficking protein, putative</fullName>
    </submittedName>
</protein>
<proteinExistence type="predicted"/>
<dbReference type="GO" id="GO:0005737">
    <property type="term" value="C:cytoplasm"/>
    <property type="evidence" value="ECO:0007669"/>
    <property type="project" value="UniProtKB-ARBA"/>
</dbReference>
<evidence type="ECO:0000256" key="7">
    <source>
        <dbReference type="SAM" id="Phobius"/>
    </source>
</evidence>
<keyword evidence="10" id="KW-1185">Reference proteome</keyword>
<dbReference type="OrthoDB" id="261831at2759"/>
<evidence type="ECO:0000256" key="2">
    <source>
        <dbReference type="ARBA" id="ARBA00022448"/>
    </source>
</evidence>
<comment type="subcellular location">
    <subcellularLocation>
        <location evidence="1">Membrane</location>
        <topology evidence="1">Single-pass membrane protein</topology>
    </subcellularLocation>
</comment>
<dbReference type="VEuPathDB" id="TriTrypDB:BSAL_16635"/>
<evidence type="ECO:0000256" key="5">
    <source>
        <dbReference type="ARBA" id="ARBA00023136"/>
    </source>
</evidence>
<dbReference type="EMBL" id="CYKH01001667">
    <property type="protein sequence ID" value="CUG88657.1"/>
    <property type="molecule type" value="Genomic_DNA"/>
</dbReference>
<evidence type="ECO:0000256" key="4">
    <source>
        <dbReference type="ARBA" id="ARBA00022989"/>
    </source>
</evidence>